<dbReference type="CDD" id="cd02199">
    <property type="entry name" value="YjgF_YER057c_UK114_like_1"/>
    <property type="match status" value="1"/>
</dbReference>
<proteinExistence type="predicted"/>
<dbReference type="AlphaFoldDB" id="A0A090E3S1"/>
<dbReference type="Pfam" id="PF14588">
    <property type="entry name" value="YjgF_endoribonc"/>
    <property type="match status" value="1"/>
</dbReference>
<organism evidence="2 3">
    <name type="scientific">Mesorhizobium plurifarium</name>
    <dbReference type="NCBI Taxonomy" id="69974"/>
    <lineage>
        <taxon>Bacteria</taxon>
        <taxon>Pseudomonadati</taxon>
        <taxon>Pseudomonadota</taxon>
        <taxon>Alphaproteobacteria</taxon>
        <taxon>Hyphomicrobiales</taxon>
        <taxon>Phyllobacteriaceae</taxon>
        <taxon>Mesorhizobium</taxon>
    </lineage>
</organism>
<dbReference type="InterPro" id="IPR013813">
    <property type="entry name" value="Endoribo_LPSP/chorism_mut-like"/>
</dbReference>
<protein>
    <submittedName>
        <fullName evidence="2">Endoribonuclease L-PSP (Modular protein)</fullName>
    </submittedName>
</protein>
<dbReference type="EMBL" id="CCMZ01000032">
    <property type="protein sequence ID" value="CDX21765.1"/>
    <property type="molecule type" value="Genomic_DNA"/>
</dbReference>
<dbReference type="InterPro" id="IPR035959">
    <property type="entry name" value="RutC-like_sf"/>
</dbReference>
<dbReference type="PANTHER" id="PTHR43760:SF1">
    <property type="entry name" value="ENDORIBONUCLEASE L-PSP_CHORISMATE MUTASE-LIKE DOMAIN-CONTAINING PROTEIN"/>
    <property type="match status" value="1"/>
</dbReference>
<reference evidence="3" key="1">
    <citation type="submission" date="2014-08" db="EMBL/GenBank/DDBJ databases">
        <authorList>
            <person name="Moulin L."/>
        </authorList>
    </citation>
    <scope>NUCLEOTIDE SEQUENCE [LARGE SCALE GENOMIC DNA]</scope>
</reference>
<dbReference type="Proteomes" id="UP000045285">
    <property type="component" value="Unassembled WGS sequence"/>
</dbReference>
<feature type="domain" description="Endoribonuclease L-PSP/chorismate mutase-like" evidence="1">
    <location>
        <begin position="109"/>
        <end position="199"/>
    </location>
</feature>
<evidence type="ECO:0000313" key="2">
    <source>
        <dbReference type="EMBL" id="CDX21765.1"/>
    </source>
</evidence>
<keyword evidence="3" id="KW-1185">Reference proteome</keyword>
<accession>A0A090E3S1</accession>
<name>A0A090E3S1_MESPL</name>
<evidence type="ECO:0000259" key="1">
    <source>
        <dbReference type="Pfam" id="PF14588"/>
    </source>
</evidence>
<dbReference type="STRING" id="69974.MPLDJ20_110191"/>
<sequence length="212" mass="22718">MILFHATCFRLPANHSPDHSSSEQKPFLTNAPRTGKLGLGAAMALCEKDHAMPGADEKLAALGIVLPPPLKLPPRMELPFPWVNVRGDRAYISGHGPQEPDGSLAGPFGAVGERVSLEEARASARKVGLSMLGSLKRELGSLDRITGWCRVHGMVNSALRFTETPAVMNGFSDLILEVFGPEIGRHARTAIGVAALPLNFPVEIEAEVMLGR</sequence>
<evidence type="ECO:0000313" key="3">
    <source>
        <dbReference type="Proteomes" id="UP000045285"/>
    </source>
</evidence>
<gene>
    <name evidence="2" type="ORF">MPL3356_380123</name>
</gene>
<dbReference type="PANTHER" id="PTHR43760">
    <property type="entry name" value="ENDORIBONUCLEASE-RELATED"/>
    <property type="match status" value="1"/>
</dbReference>
<dbReference type="SUPFAM" id="SSF55298">
    <property type="entry name" value="YjgF-like"/>
    <property type="match status" value="1"/>
</dbReference>
<dbReference type="Gene3D" id="3.30.1330.40">
    <property type="entry name" value="RutC-like"/>
    <property type="match status" value="1"/>
</dbReference>